<reference evidence="1" key="1">
    <citation type="submission" date="2020-03" db="EMBL/GenBank/DDBJ databases">
        <authorList>
            <person name="Weist P."/>
        </authorList>
    </citation>
    <scope>NUCLEOTIDE SEQUENCE</scope>
</reference>
<accession>A0A9N7Z380</accession>
<evidence type="ECO:0000313" key="1">
    <source>
        <dbReference type="EMBL" id="CAB1448309.1"/>
    </source>
</evidence>
<dbReference type="Proteomes" id="UP001153269">
    <property type="component" value="Unassembled WGS sequence"/>
</dbReference>
<dbReference type="EMBL" id="CADEAL010003973">
    <property type="protein sequence ID" value="CAB1448309.1"/>
    <property type="molecule type" value="Genomic_DNA"/>
</dbReference>
<proteinExistence type="predicted"/>
<gene>
    <name evidence="1" type="ORF">PLEPLA_LOCUS35966</name>
</gene>
<keyword evidence="2" id="KW-1185">Reference proteome</keyword>
<comment type="caution">
    <text evidence="1">The sequence shown here is derived from an EMBL/GenBank/DDBJ whole genome shotgun (WGS) entry which is preliminary data.</text>
</comment>
<evidence type="ECO:0000313" key="2">
    <source>
        <dbReference type="Proteomes" id="UP001153269"/>
    </source>
</evidence>
<dbReference type="AlphaFoldDB" id="A0A9N7Z380"/>
<name>A0A9N7Z380_PLEPL</name>
<organism evidence="1 2">
    <name type="scientific">Pleuronectes platessa</name>
    <name type="common">European plaice</name>
    <dbReference type="NCBI Taxonomy" id="8262"/>
    <lineage>
        <taxon>Eukaryota</taxon>
        <taxon>Metazoa</taxon>
        <taxon>Chordata</taxon>
        <taxon>Craniata</taxon>
        <taxon>Vertebrata</taxon>
        <taxon>Euteleostomi</taxon>
        <taxon>Actinopterygii</taxon>
        <taxon>Neopterygii</taxon>
        <taxon>Teleostei</taxon>
        <taxon>Neoteleostei</taxon>
        <taxon>Acanthomorphata</taxon>
        <taxon>Carangaria</taxon>
        <taxon>Pleuronectiformes</taxon>
        <taxon>Pleuronectoidei</taxon>
        <taxon>Pleuronectidae</taxon>
        <taxon>Pleuronectes</taxon>
    </lineage>
</organism>
<sequence>MVLQQHPPLQASMPRAFCQKSISLLTCLLEKTTFWKKTTYQEELSLKHRRLLVIRLFSPGLAAHSGRKAALSSRHGRGGAE</sequence>
<protein>
    <submittedName>
        <fullName evidence="1">Uncharacterized protein</fullName>
    </submittedName>
</protein>